<sequence length="286" mass="30713">MNSQNVQSLVDSRIASVVHRRDLCRPSLMEKEDANTDPSFLPAAVTVGFGLGFSILLFCGPSYPLVLAIKLADGVVKGVGAFRYVMRSPSPSPAALIFASKAVIKGFKVSKRLIPSTAAAPSTAATRKLSAFVGAANLLRYACLSPRTDGPLWLGYLRGGHKLSKNLMKVLETLLGLQLDSVLRRSINALGLLVKAAIVARVIENGIQSKHGCERIACLRCGVRRRCSKRLCFDGTLGHSRDYPLGTTGFGDHNVIAAKQMQVGVSELLSLSFPLELILLSPLQKT</sequence>
<dbReference type="OrthoDB" id="1939055at2759"/>
<feature type="transmembrane region" description="Helical" evidence="1">
    <location>
        <begin position="39"/>
        <end position="60"/>
    </location>
</feature>
<dbReference type="EMBL" id="JADCNM010000002">
    <property type="protein sequence ID" value="KAG0493769.1"/>
    <property type="molecule type" value="Genomic_DNA"/>
</dbReference>
<gene>
    <name evidence="2" type="ORF">HPP92_004763</name>
</gene>
<accession>A0A835RQY4</accession>
<comment type="caution">
    <text evidence="2">The sequence shown here is derived from an EMBL/GenBank/DDBJ whole genome shotgun (WGS) entry which is preliminary data.</text>
</comment>
<protein>
    <submittedName>
        <fullName evidence="2">Uncharacterized protein</fullName>
    </submittedName>
</protein>
<dbReference type="AlphaFoldDB" id="A0A835RQY4"/>
<name>A0A835RQY4_VANPL</name>
<keyword evidence="1" id="KW-0472">Membrane</keyword>
<reference evidence="2 3" key="1">
    <citation type="journal article" date="2020" name="Nat. Food">
        <title>A phased Vanilla planifolia genome enables genetic improvement of flavour and production.</title>
        <authorList>
            <person name="Hasing T."/>
            <person name="Tang H."/>
            <person name="Brym M."/>
            <person name="Khazi F."/>
            <person name="Huang T."/>
            <person name="Chambers A.H."/>
        </authorList>
    </citation>
    <scope>NUCLEOTIDE SEQUENCE [LARGE SCALE GENOMIC DNA]</scope>
    <source>
        <tissue evidence="2">Leaf</tissue>
    </source>
</reference>
<proteinExistence type="predicted"/>
<dbReference type="Proteomes" id="UP000639772">
    <property type="component" value="Unassembled WGS sequence"/>
</dbReference>
<evidence type="ECO:0000256" key="1">
    <source>
        <dbReference type="SAM" id="Phobius"/>
    </source>
</evidence>
<keyword evidence="1" id="KW-1133">Transmembrane helix</keyword>
<evidence type="ECO:0000313" key="3">
    <source>
        <dbReference type="Proteomes" id="UP000639772"/>
    </source>
</evidence>
<evidence type="ECO:0000313" key="2">
    <source>
        <dbReference type="EMBL" id="KAG0493769.1"/>
    </source>
</evidence>
<organism evidence="2 3">
    <name type="scientific">Vanilla planifolia</name>
    <name type="common">Vanilla</name>
    <dbReference type="NCBI Taxonomy" id="51239"/>
    <lineage>
        <taxon>Eukaryota</taxon>
        <taxon>Viridiplantae</taxon>
        <taxon>Streptophyta</taxon>
        <taxon>Embryophyta</taxon>
        <taxon>Tracheophyta</taxon>
        <taxon>Spermatophyta</taxon>
        <taxon>Magnoliopsida</taxon>
        <taxon>Liliopsida</taxon>
        <taxon>Asparagales</taxon>
        <taxon>Orchidaceae</taxon>
        <taxon>Vanilloideae</taxon>
        <taxon>Vanilleae</taxon>
        <taxon>Vanilla</taxon>
    </lineage>
</organism>
<keyword evidence="1" id="KW-0812">Transmembrane</keyword>